<proteinExistence type="predicted"/>
<feature type="region of interest" description="Disordered" evidence="1">
    <location>
        <begin position="84"/>
        <end position="109"/>
    </location>
</feature>
<dbReference type="GO" id="GO:0003677">
    <property type="term" value="F:DNA binding"/>
    <property type="evidence" value="ECO:0007669"/>
    <property type="project" value="TreeGrafter"/>
</dbReference>
<accession>A0A5E8BXU2</accession>
<evidence type="ECO:0000313" key="3">
    <source>
        <dbReference type="Proteomes" id="UP000398389"/>
    </source>
</evidence>
<feature type="compositionally biased region" description="Low complexity" evidence="1">
    <location>
        <begin position="698"/>
        <end position="711"/>
    </location>
</feature>
<name>A0A5E8BXU2_9ASCO</name>
<dbReference type="Proteomes" id="UP000398389">
    <property type="component" value="Unassembled WGS sequence"/>
</dbReference>
<feature type="compositionally biased region" description="Low complexity" evidence="1">
    <location>
        <begin position="431"/>
        <end position="452"/>
    </location>
</feature>
<feature type="compositionally biased region" description="Low complexity" evidence="1">
    <location>
        <begin position="318"/>
        <end position="334"/>
    </location>
</feature>
<feature type="compositionally biased region" description="Pro residues" evidence="1">
    <location>
        <begin position="202"/>
        <end position="214"/>
    </location>
</feature>
<dbReference type="RefSeq" id="XP_031854245.1">
    <property type="nucleotide sequence ID" value="XM_031998354.1"/>
</dbReference>
<protein>
    <recommendedName>
        <fullName evidence="4">cAMP-independent regulatory protein pac2</fullName>
    </recommendedName>
</protein>
<feature type="compositionally biased region" description="Pro residues" evidence="1">
    <location>
        <begin position="490"/>
        <end position="500"/>
    </location>
</feature>
<dbReference type="PANTHER" id="PTHR28027:SF1">
    <property type="entry name" value="CAMP INDEPENDENT REGULATORY PROTEIN (AFU_ORTHOLOGUE AFUA_3G09640)"/>
    <property type="match status" value="1"/>
</dbReference>
<dbReference type="Pfam" id="PF09729">
    <property type="entry name" value="Gti1_Pac2"/>
    <property type="match status" value="1"/>
</dbReference>
<dbReference type="PANTHER" id="PTHR28027">
    <property type="entry name" value="TRANSCRIPTIONAL REGULATOR MIT1"/>
    <property type="match status" value="1"/>
</dbReference>
<feature type="compositionally biased region" description="Low complexity" evidence="1">
    <location>
        <begin position="501"/>
        <end position="515"/>
    </location>
</feature>
<dbReference type="GeneID" id="43582454"/>
<feature type="region of interest" description="Disordered" evidence="1">
    <location>
        <begin position="194"/>
        <end position="811"/>
    </location>
</feature>
<reference evidence="2 3" key="1">
    <citation type="submission" date="2019-09" db="EMBL/GenBank/DDBJ databases">
        <authorList>
            <person name="Brejova B."/>
        </authorList>
    </citation>
    <scope>NUCLEOTIDE SEQUENCE [LARGE SCALE GENOMIC DNA]</scope>
</reference>
<feature type="compositionally biased region" description="Acidic residues" evidence="1">
    <location>
        <begin position="95"/>
        <end position="106"/>
    </location>
</feature>
<feature type="compositionally biased region" description="Pro residues" evidence="1">
    <location>
        <begin position="616"/>
        <end position="626"/>
    </location>
</feature>
<dbReference type="AlphaFoldDB" id="A0A5E8BXU2"/>
<dbReference type="OrthoDB" id="5572844at2759"/>
<organism evidence="2 3">
    <name type="scientific">Magnusiomyces paraingens</name>
    <dbReference type="NCBI Taxonomy" id="2606893"/>
    <lineage>
        <taxon>Eukaryota</taxon>
        <taxon>Fungi</taxon>
        <taxon>Dikarya</taxon>
        <taxon>Ascomycota</taxon>
        <taxon>Saccharomycotina</taxon>
        <taxon>Dipodascomycetes</taxon>
        <taxon>Dipodascales</taxon>
        <taxon>Dipodascaceae</taxon>
        <taxon>Magnusiomyces</taxon>
    </lineage>
</organism>
<dbReference type="EMBL" id="CABVLU010000003">
    <property type="protein sequence ID" value="VVT53565.1"/>
    <property type="molecule type" value="Genomic_DNA"/>
</dbReference>
<feature type="compositionally biased region" description="Low complexity" evidence="1">
    <location>
        <begin position="603"/>
        <end position="615"/>
    </location>
</feature>
<feature type="compositionally biased region" description="Pro residues" evidence="1">
    <location>
        <begin position="344"/>
        <end position="355"/>
    </location>
</feature>
<sequence>MGTNMETYFGHVRTPLDAIYLFEACRLGILPRVQRRLSEKERQAITSGSVFVWDEREAGMRRWTDGKSWSASRVSGSFLTYREMEGKRNDGSSQDLEDDKNGDEDSNVVSSVSDGFHYKPDGLMKQSFSIQTTNGLKLHLISYYSRSYTNSNKLMQPSLDPKLKDIHIPPSLYPDSNTPIEGPTHMLSLPMHQAPPTMHLMPPRPSYAPVPPQHPSHLTHPAPPAHPAHPQQVHYLQPPPPAPIHQHPQQPPQSHLQHQQIPPRHQPQHPSHMGYAPPPQLHQAPAAAAAAAAAMTPMQVQQQQQQQQQPPPPPPPSQQQQQQQQPPHPVQQMPSGPYPHGAVAPPPPPPPPPPQHYSQQSIPVPGHAVTPHQQNVPLLPQQMHHHPSNGYSPQQMHTIPPPPMANQQGPCQYPPQMVNLSMPPPPPPPHQQQQQQHQHQHQHQQQQQQYYMTPPPTQEQPRQSAVMPQGQPPSGPYLQYPHAAPHHTQGPPPPPPPPQSLQPSMSQQSPYPQQQHDASSPPPPPPHYSYTHGPSGPSQQRSPGSYQPLPGHSHGPAGPPPPPPVASQYMLGPQPQNQPHPHHPQAYPPPLANGVPLPPPQQMSPMASPASAPASTPAPGPVPAPAMPIQGSSAPHVAPMMYHSASHHGSPMAPHNSHPLPPPSQQQQQQQQPPPQQQQQHQQHQQQSVPAAPPIMLSSPRSTPVSSVSSSGDVCASQPPTPRAGVVSPSIKHIGKSPRISASRVSKKGPKPKTSPRNLAAAVSVGAAFPPPPAPPTSSSFSSPRSAAFASAGSVHGSPGSGVVSPVVSPQHCDSSAAFSTTLKKPILPSTLGSLSGGTGPITLPSLPSLVRESGWDRSGSAGIWREDLRAIKVLDRGFSLN</sequence>
<gene>
    <name evidence="2" type="ORF">SAPINGB_P003638</name>
</gene>
<feature type="compositionally biased region" description="Low complexity" evidence="1">
    <location>
        <begin position="777"/>
        <end position="810"/>
    </location>
</feature>
<feature type="compositionally biased region" description="Low complexity" evidence="1">
    <location>
        <begin position="665"/>
        <end position="688"/>
    </location>
</feature>
<evidence type="ECO:0008006" key="4">
    <source>
        <dbReference type="Google" id="ProtNLM"/>
    </source>
</evidence>
<evidence type="ECO:0000256" key="1">
    <source>
        <dbReference type="SAM" id="MobiDB-lite"/>
    </source>
</evidence>
<feature type="compositionally biased region" description="Low complexity" evidence="1">
    <location>
        <begin position="244"/>
        <end position="272"/>
    </location>
</feature>
<dbReference type="InterPro" id="IPR018608">
    <property type="entry name" value="Gti1/Pac2"/>
</dbReference>
<feature type="compositionally biased region" description="Low complexity" evidence="1">
    <location>
        <begin position="533"/>
        <end position="556"/>
    </location>
</feature>
<feature type="compositionally biased region" description="Pro residues" evidence="1">
    <location>
        <begin position="586"/>
        <end position="602"/>
    </location>
</feature>
<keyword evidence="3" id="KW-1185">Reference proteome</keyword>
<evidence type="ECO:0000313" key="2">
    <source>
        <dbReference type="EMBL" id="VVT53565.1"/>
    </source>
</evidence>
<feature type="compositionally biased region" description="Low complexity" evidence="1">
    <location>
        <begin position="281"/>
        <end position="308"/>
    </location>
</feature>